<dbReference type="Proteomes" id="UP000053558">
    <property type="component" value="Unassembled WGS sequence"/>
</dbReference>
<dbReference type="Gene3D" id="3.40.50.720">
    <property type="entry name" value="NAD(P)-binding Rossmann-like Domain"/>
    <property type="match status" value="1"/>
</dbReference>
<evidence type="ECO:0000259" key="4">
    <source>
        <dbReference type="Pfam" id="PF07993"/>
    </source>
</evidence>
<dbReference type="Pfam" id="PF07993">
    <property type="entry name" value="NAD_binding_4"/>
    <property type="match status" value="1"/>
</dbReference>
<proteinExistence type="predicted"/>
<keyword evidence="1" id="KW-0596">Phosphopantetheine</keyword>
<gene>
    <name evidence="5" type="ORF">CONPUDRAFT_57269</name>
</gene>
<evidence type="ECO:0000313" key="6">
    <source>
        <dbReference type="Proteomes" id="UP000053558"/>
    </source>
</evidence>
<dbReference type="PANTHER" id="PTHR43439:SF2">
    <property type="entry name" value="ENZYME, PUTATIVE (JCVI)-RELATED"/>
    <property type="match status" value="1"/>
</dbReference>
<evidence type="ECO:0000256" key="2">
    <source>
        <dbReference type="ARBA" id="ARBA00022553"/>
    </source>
</evidence>
<dbReference type="RefSeq" id="XP_007769028.1">
    <property type="nucleotide sequence ID" value="XM_007770838.1"/>
</dbReference>
<evidence type="ECO:0000256" key="1">
    <source>
        <dbReference type="ARBA" id="ARBA00022450"/>
    </source>
</evidence>
<dbReference type="EMBL" id="JH711579">
    <property type="protein sequence ID" value="EIW80431.1"/>
    <property type="molecule type" value="Genomic_DNA"/>
</dbReference>
<dbReference type="InterPro" id="IPR051414">
    <property type="entry name" value="Adenylate-forming_Reductase"/>
</dbReference>
<keyword evidence="2" id="KW-0597">Phosphoprotein</keyword>
<dbReference type="OMA" id="PVYQVEN"/>
<comment type="caution">
    <text evidence="5">The sequence shown here is derived from an EMBL/GenBank/DDBJ whole genome shotgun (WGS) entry which is preliminary data.</text>
</comment>
<organism evidence="5 6">
    <name type="scientific">Coniophora puteana (strain RWD-64-598)</name>
    <name type="common">Brown rot fungus</name>
    <dbReference type="NCBI Taxonomy" id="741705"/>
    <lineage>
        <taxon>Eukaryota</taxon>
        <taxon>Fungi</taxon>
        <taxon>Dikarya</taxon>
        <taxon>Basidiomycota</taxon>
        <taxon>Agaricomycotina</taxon>
        <taxon>Agaricomycetes</taxon>
        <taxon>Agaricomycetidae</taxon>
        <taxon>Boletales</taxon>
        <taxon>Coniophorineae</taxon>
        <taxon>Coniophoraceae</taxon>
        <taxon>Coniophora</taxon>
    </lineage>
</organism>
<accession>A0A5M3MP66</accession>
<name>A0A5M3MP66_CONPW</name>
<dbReference type="OrthoDB" id="429813at2759"/>
<dbReference type="InterPro" id="IPR013120">
    <property type="entry name" value="FAR_NAD-bd"/>
</dbReference>
<dbReference type="PANTHER" id="PTHR43439">
    <property type="entry name" value="PHENYLACETATE-COENZYME A LIGASE"/>
    <property type="match status" value="1"/>
</dbReference>
<protein>
    <submittedName>
        <fullName evidence="5">NAD(P)-binding protein</fullName>
    </submittedName>
</protein>
<feature type="region of interest" description="Disordered" evidence="3">
    <location>
        <begin position="1"/>
        <end position="31"/>
    </location>
</feature>
<reference evidence="6" key="1">
    <citation type="journal article" date="2012" name="Science">
        <title>The Paleozoic origin of enzymatic lignin decomposition reconstructed from 31 fungal genomes.</title>
        <authorList>
            <person name="Floudas D."/>
            <person name="Binder M."/>
            <person name="Riley R."/>
            <person name="Barry K."/>
            <person name="Blanchette R.A."/>
            <person name="Henrissat B."/>
            <person name="Martinez A.T."/>
            <person name="Otillar R."/>
            <person name="Spatafora J.W."/>
            <person name="Yadav J.S."/>
            <person name="Aerts A."/>
            <person name="Benoit I."/>
            <person name="Boyd A."/>
            <person name="Carlson A."/>
            <person name="Copeland A."/>
            <person name="Coutinho P.M."/>
            <person name="de Vries R.P."/>
            <person name="Ferreira P."/>
            <person name="Findley K."/>
            <person name="Foster B."/>
            <person name="Gaskell J."/>
            <person name="Glotzer D."/>
            <person name="Gorecki P."/>
            <person name="Heitman J."/>
            <person name="Hesse C."/>
            <person name="Hori C."/>
            <person name="Igarashi K."/>
            <person name="Jurgens J.A."/>
            <person name="Kallen N."/>
            <person name="Kersten P."/>
            <person name="Kohler A."/>
            <person name="Kuees U."/>
            <person name="Kumar T.K.A."/>
            <person name="Kuo A."/>
            <person name="LaButti K."/>
            <person name="Larrondo L.F."/>
            <person name="Lindquist E."/>
            <person name="Ling A."/>
            <person name="Lombard V."/>
            <person name="Lucas S."/>
            <person name="Lundell T."/>
            <person name="Martin R."/>
            <person name="McLaughlin D.J."/>
            <person name="Morgenstern I."/>
            <person name="Morin E."/>
            <person name="Murat C."/>
            <person name="Nagy L.G."/>
            <person name="Nolan M."/>
            <person name="Ohm R.A."/>
            <person name="Patyshakuliyeva A."/>
            <person name="Rokas A."/>
            <person name="Ruiz-Duenas F.J."/>
            <person name="Sabat G."/>
            <person name="Salamov A."/>
            <person name="Samejima M."/>
            <person name="Schmutz J."/>
            <person name="Slot J.C."/>
            <person name="St John F."/>
            <person name="Stenlid J."/>
            <person name="Sun H."/>
            <person name="Sun S."/>
            <person name="Syed K."/>
            <person name="Tsang A."/>
            <person name="Wiebenga A."/>
            <person name="Young D."/>
            <person name="Pisabarro A."/>
            <person name="Eastwood D.C."/>
            <person name="Martin F."/>
            <person name="Cullen D."/>
            <person name="Grigoriev I.V."/>
            <person name="Hibbett D.S."/>
        </authorList>
    </citation>
    <scope>NUCLEOTIDE SEQUENCE [LARGE SCALE GENOMIC DNA]</scope>
    <source>
        <strain evidence="6">RWD-64-598 SS2</strain>
    </source>
</reference>
<dbReference type="AlphaFoldDB" id="A0A5M3MP66"/>
<keyword evidence="6" id="KW-1185">Reference proteome</keyword>
<dbReference type="KEGG" id="cput:CONPUDRAFT_57269"/>
<feature type="domain" description="Thioester reductase (TE)" evidence="4">
    <location>
        <begin position="43"/>
        <end position="277"/>
    </location>
</feature>
<dbReference type="InterPro" id="IPR036291">
    <property type="entry name" value="NAD(P)-bd_dom_sf"/>
</dbReference>
<dbReference type="SUPFAM" id="SSF51735">
    <property type="entry name" value="NAD(P)-binding Rossmann-fold domains"/>
    <property type="match status" value="1"/>
</dbReference>
<evidence type="ECO:0000313" key="5">
    <source>
        <dbReference type="EMBL" id="EIW80431.1"/>
    </source>
</evidence>
<feature type="compositionally biased region" description="Pro residues" evidence="3">
    <location>
        <begin position="10"/>
        <end position="19"/>
    </location>
</feature>
<dbReference type="GeneID" id="19207860"/>
<sequence length="467" mass="50588">MAERFSPRLPTHPYPPPYAFPSTSSSRLDAAQSPLGPGAVVLLTGSTGALGSYLLSSLAENPDVSRVYALNRGSDRSSLLERQRSTLDCRGLDCSILGEGKVVLLEADVSVEGFCLDEGVYKEMHETVTHIIHNGACLIAWLAAWPVNFNYTLDGFESSIRGHQHLIEFALSSPLPLPPRFVFTSAIGVLQNVRSKSPILERRVEAETAVGAGYVESKWVAEEMLHDAASRCDAFDALVVRIGQLCGSRRAIRGVWNEREWIPAMVQSAPAVGCLPTDDKVGRETAIVCQEAYICEQTVAWIPIDDGSEILADLTLSAPVPHTTETPVRTVHLIHADPAPWSSIAPALSDELALPLVPYEQWLAALESLSARCKATSSEATSFGSLEMATLPGAEKHARLRALRLLPFYQGLAGWGGGDAMGFPTLDCSELRRLSPRVGGDGKGIPRLQDADARGWMGYWRSIGLFD</sequence>
<evidence type="ECO:0000256" key="3">
    <source>
        <dbReference type="SAM" id="MobiDB-lite"/>
    </source>
</evidence>